<comment type="caution">
    <text evidence="5">The sequence shown here is derived from an EMBL/GenBank/DDBJ whole genome shotgun (WGS) entry which is preliminary data.</text>
</comment>
<organism evidence="5 6">
    <name type="scientific">Robertmurraya mangrovi</name>
    <dbReference type="NCBI Taxonomy" id="3098077"/>
    <lineage>
        <taxon>Bacteria</taxon>
        <taxon>Bacillati</taxon>
        <taxon>Bacillota</taxon>
        <taxon>Bacilli</taxon>
        <taxon>Bacillales</taxon>
        <taxon>Bacillaceae</taxon>
        <taxon>Robertmurraya</taxon>
    </lineage>
</organism>
<evidence type="ECO:0000256" key="2">
    <source>
        <dbReference type="ARBA" id="ARBA00006472"/>
    </source>
</evidence>
<evidence type="ECO:0000313" key="6">
    <source>
        <dbReference type="Proteomes" id="UP001290455"/>
    </source>
</evidence>
<dbReference type="Pfam" id="PF01329">
    <property type="entry name" value="Pterin_4a"/>
    <property type="match status" value="1"/>
</dbReference>
<comment type="catalytic activity">
    <reaction evidence="1">
        <text>(4aS,6R)-4a-hydroxy-L-erythro-5,6,7,8-tetrahydrobiopterin = (6R)-L-erythro-6,7-dihydrobiopterin + H2O</text>
        <dbReference type="Rhea" id="RHEA:11920"/>
        <dbReference type="ChEBI" id="CHEBI:15377"/>
        <dbReference type="ChEBI" id="CHEBI:15642"/>
        <dbReference type="ChEBI" id="CHEBI:43120"/>
        <dbReference type="EC" id="4.2.1.96"/>
    </reaction>
</comment>
<evidence type="ECO:0000313" key="5">
    <source>
        <dbReference type="EMBL" id="MDZ5472670.1"/>
    </source>
</evidence>
<accession>A0ABU5IZS4</accession>
<gene>
    <name evidence="5" type="ORF">SM124_13105</name>
</gene>
<comment type="similarity">
    <text evidence="2">Belongs to the pterin-4-alpha-carbinolamine dehydratase family.</text>
</comment>
<reference evidence="5 6" key="1">
    <citation type="submission" date="2023-11" db="EMBL/GenBank/DDBJ databases">
        <title>Bacillus jintuensis, isolated from a mudflat on the Beibu Gulf coast.</title>
        <authorList>
            <person name="Li M."/>
        </authorList>
    </citation>
    <scope>NUCLEOTIDE SEQUENCE [LARGE SCALE GENOMIC DNA]</scope>
    <source>
        <strain evidence="5 6">31A1R</strain>
    </source>
</reference>
<dbReference type="EMBL" id="JAXOFX010000008">
    <property type="protein sequence ID" value="MDZ5472670.1"/>
    <property type="molecule type" value="Genomic_DNA"/>
</dbReference>
<evidence type="ECO:0000256" key="1">
    <source>
        <dbReference type="ARBA" id="ARBA00001554"/>
    </source>
</evidence>
<dbReference type="NCBIfam" id="NF002017">
    <property type="entry name" value="PRK00823.1-2"/>
    <property type="match status" value="1"/>
</dbReference>
<dbReference type="PANTHER" id="PTHR12599:SF0">
    <property type="entry name" value="PTERIN-4-ALPHA-CARBINOLAMINE DEHYDRATASE"/>
    <property type="match status" value="1"/>
</dbReference>
<proteinExistence type="inferred from homology"/>
<dbReference type="EC" id="4.2.1.96" evidence="3"/>
<sequence length="99" mass="11758">MEKLTDDQIASHLKNIVGWKISNEKWLEKKYRFGEYLKGVEFVQAIATLSEEVNHHPFIAIDYKLVTLKLTSWRANGLTELDFELVKRYDEIFDQLKRI</sequence>
<dbReference type="InterPro" id="IPR036428">
    <property type="entry name" value="PCD_sf"/>
</dbReference>
<keyword evidence="6" id="KW-1185">Reference proteome</keyword>
<evidence type="ECO:0000256" key="3">
    <source>
        <dbReference type="ARBA" id="ARBA00013252"/>
    </source>
</evidence>
<dbReference type="Gene3D" id="3.30.1360.20">
    <property type="entry name" value="Transcriptional coactivator/pterin dehydratase"/>
    <property type="match status" value="1"/>
</dbReference>
<name>A0ABU5IZS4_9BACI</name>
<dbReference type="InterPro" id="IPR001533">
    <property type="entry name" value="Pterin_deHydtase"/>
</dbReference>
<keyword evidence="4 5" id="KW-0456">Lyase</keyword>
<dbReference type="GO" id="GO:0008124">
    <property type="term" value="F:4-alpha-hydroxytetrahydrobiopterin dehydratase activity"/>
    <property type="evidence" value="ECO:0007669"/>
    <property type="project" value="UniProtKB-EC"/>
</dbReference>
<dbReference type="PANTHER" id="PTHR12599">
    <property type="entry name" value="PTERIN-4-ALPHA-CARBINOLAMINE DEHYDRATASE"/>
    <property type="match status" value="1"/>
</dbReference>
<protein>
    <recommendedName>
        <fullName evidence="3">4a-hydroxytetrahydrobiopterin dehydratase</fullName>
        <ecNumber evidence="3">4.2.1.96</ecNumber>
    </recommendedName>
</protein>
<dbReference type="Proteomes" id="UP001290455">
    <property type="component" value="Unassembled WGS sequence"/>
</dbReference>
<dbReference type="RefSeq" id="WP_322446973.1">
    <property type="nucleotide sequence ID" value="NZ_JAXOFX010000008.1"/>
</dbReference>
<dbReference type="SUPFAM" id="SSF55248">
    <property type="entry name" value="PCD-like"/>
    <property type="match status" value="1"/>
</dbReference>
<dbReference type="CDD" id="cd00488">
    <property type="entry name" value="PCD_DCoH"/>
    <property type="match status" value="1"/>
</dbReference>
<evidence type="ECO:0000256" key="4">
    <source>
        <dbReference type="ARBA" id="ARBA00023239"/>
    </source>
</evidence>